<dbReference type="InterPro" id="IPR053249">
    <property type="entry name" value="LFS"/>
</dbReference>
<dbReference type="CDD" id="cd07821">
    <property type="entry name" value="PYR_PYL_RCAR_like"/>
    <property type="match status" value="1"/>
</dbReference>
<keyword evidence="2" id="KW-1185">Reference proteome</keyword>
<dbReference type="STRING" id="157652.A0A371HDY3"/>
<feature type="non-terminal residue" evidence="1">
    <location>
        <position position="1"/>
    </location>
</feature>
<dbReference type="Proteomes" id="UP000257109">
    <property type="component" value="Unassembled WGS sequence"/>
</dbReference>
<dbReference type="InterPro" id="IPR019587">
    <property type="entry name" value="Polyketide_cyclase/dehydratase"/>
</dbReference>
<dbReference type="EMBL" id="QJKJ01002870">
    <property type="protein sequence ID" value="RDY00967.1"/>
    <property type="molecule type" value="Genomic_DNA"/>
</dbReference>
<reference evidence="1" key="1">
    <citation type="submission" date="2018-05" db="EMBL/GenBank/DDBJ databases">
        <title>Draft genome of Mucuna pruriens seed.</title>
        <authorList>
            <person name="Nnadi N.E."/>
            <person name="Vos R."/>
            <person name="Hasami M.H."/>
            <person name="Devisetty U.K."/>
            <person name="Aguiy J.C."/>
        </authorList>
    </citation>
    <scope>NUCLEOTIDE SEQUENCE [LARGE SCALE GENOMIC DNA]</scope>
    <source>
        <strain evidence="1">JCA_2017</strain>
    </source>
</reference>
<comment type="caution">
    <text evidence="1">The sequence shown here is derived from an EMBL/GenBank/DDBJ whole genome shotgun (WGS) entry which is preliminary data.</text>
</comment>
<dbReference type="Gene3D" id="3.30.530.20">
    <property type="match status" value="1"/>
</dbReference>
<dbReference type="GO" id="GO:0004864">
    <property type="term" value="F:protein phosphatase inhibitor activity"/>
    <property type="evidence" value="ECO:0007669"/>
    <property type="project" value="UniProtKB-ARBA"/>
</dbReference>
<dbReference type="OrthoDB" id="1929286at2759"/>
<organism evidence="1 2">
    <name type="scientific">Mucuna pruriens</name>
    <name type="common">Velvet bean</name>
    <name type="synonym">Dolichos pruriens</name>
    <dbReference type="NCBI Taxonomy" id="157652"/>
    <lineage>
        <taxon>Eukaryota</taxon>
        <taxon>Viridiplantae</taxon>
        <taxon>Streptophyta</taxon>
        <taxon>Embryophyta</taxon>
        <taxon>Tracheophyta</taxon>
        <taxon>Spermatophyta</taxon>
        <taxon>Magnoliopsida</taxon>
        <taxon>eudicotyledons</taxon>
        <taxon>Gunneridae</taxon>
        <taxon>Pentapetalae</taxon>
        <taxon>rosids</taxon>
        <taxon>fabids</taxon>
        <taxon>Fabales</taxon>
        <taxon>Fabaceae</taxon>
        <taxon>Papilionoideae</taxon>
        <taxon>50 kb inversion clade</taxon>
        <taxon>NPAAA clade</taxon>
        <taxon>indigoferoid/millettioid clade</taxon>
        <taxon>Phaseoleae</taxon>
        <taxon>Mucuna</taxon>
    </lineage>
</organism>
<dbReference type="PANTHER" id="PTHR33789:SF11">
    <property type="entry name" value="OS05G0202300 PROTEIN"/>
    <property type="match status" value="1"/>
</dbReference>
<gene>
    <name evidence="1" type="primary">LFS</name>
    <name evidence="1" type="ORF">CR513_15768</name>
</gene>
<evidence type="ECO:0000313" key="1">
    <source>
        <dbReference type="EMBL" id="RDY00967.1"/>
    </source>
</evidence>
<sequence>MAEESGLKWEGKSAIEVAGTGPEVAWAALEDFCNVHKLIPIDTCYQAEGVVGQPGLVRYCANAVKGVADTTTILWVKEKLLAIDPVQHCLSYEITENNMGFKSYVTTLKVLPDRDGCKIEWGFVSDPVEGWSFQDLVAYVQSSLQSMAEKIQLAH</sequence>
<dbReference type="AlphaFoldDB" id="A0A371HDY3"/>
<dbReference type="PANTHER" id="PTHR33789">
    <property type="entry name" value="LACHRYMATORY-FACTOR SYNTHASE"/>
    <property type="match status" value="1"/>
</dbReference>
<dbReference type="InterPro" id="IPR023393">
    <property type="entry name" value="START-like_dom_sf"/>
</dbReference>
<dbReference type="SUPFAM" id="SSF55961">
    <property type="entry name" value="Bet v1-like"/>
    <property type="match status" value="1"/>
</dbReference>
<accession>A0A371HDY3</accession>
<dbReference type="Pfam" id="PF10604">
    <property type="entry name" value="Polyketide_cyc2"/>
    <property type="match status" value="1"/>
</dbReference>
<protein>
    <submittedName>
        <fullName evidence="1">Lachrymatory-factor synthase</fullName>
    </submittedName>
</protein>
<evidence type="ECO:0000313" key="2">
    <source>
        <dbReference type="Proteomes" id="UP000257109"/>
    </source>
</evidence>
<name>A0A371HDY3_MUCPR</name>
<proteinExistence type="predicted"/>